<protein>
    <recommendedName>
        <fullName evidence="4">DUF998 domain-containing protein</fullName>
    </recommendedName>
</protein>
<feature type="transmembrane region" description="Helical" evidence="1">
    <location>
        <begin position="148"/>
        <end position="168"/>
    </location>
</feature>
<dbReference type="AlphaFoldDB" id="A0A2S1SM24"/>
<keyword evidence="1" id="KW-0812">Transmembrane</keyword>
<reference evidence="2 3" key="1">
    <citation type="submission" date="2018-05" db="EMBL/GenBank/DDBJ databases">
        <title>Complete genome sequence of sponge-derived Streptomyces sp. HNM0039.</title>
        <authorList>
            <person name="Huang X."/>
            <person name="Zhou S."/>
        </authorList>
    </citation>
    <scope>NUCLEOTIDE SEQUENCE [LARGE SCALE GENOMIC DNA]</scope>
    <source>
        <strain evidence="2 3">HNM0039</strain>
    </source>
</reference>
<dbReference type="RefSeq" id="WP_108905164.1">
    <property type="nucleotide sequence ID" value="NZ_CP029188.1"/>
</dbReference>
<evidence type="ECO:0000313" key="2">
    <source>
        <dbReference type="EMBL" id="AWI27406.1"/>
    </source>
</evidence>
<dbReference type="KEGG" id="stir:DDW44_00425"/>
<dbReference type="Proteomes" id="UP000244900">
    <property type="component" value="Chromosome"/>
</dbReference>
<evidence type="ECO:0000313" key="3">
    <source>
        <dbReference type="Proteomes" id="UP000244900"/>
    </source>
</evidence>
<name>A0A2S1SM24_9ACTN</name>
<proteinExistence type="predicted"/>
<dbReference type="InterPro" id="IPR009339">
    <property type="entry name" value="DUF998"/>
</dbReference>
<sequence length="201" mass="20858">MRSSPSPAYAATAEAAIWLSALLVSLLHVLPTPLSPVTDMVSEYALGRFPLLADTSFLAIALAALTLAVSLRGVLPGGPAALTGLAGLVVTALGAAVLPFFVTDPQSPPSSTHGTIHLVAALLSMTSLTVAILALALRFRTLPRWSRLAPSSFVCAGVMAVSLVPMLLDLWPGLTERILIVAGMCWIGMTARHLRTGGPSR</sequence>
<dbReference type="Pfam" id="PF06197">
    <property type="entry name" value="DUF998"/>
    <property type="match status" value="1"/>
</dbReference>
<feature type="transmembrane region" description="Helical" evidence="1">
    <location>
        <begin position="81"/>
        <end position="102"/>
    </location>
</feature>
<keyword evidence="1" id="KW-0472">Membrane</keyword>
<evidence type="ECO:0008006" key="4">
    <source>
        <dbReference type="Google" id="ProtNLM"/>
    </source>
</evidence>
<organism evidence="2 3">
    <name type="scientific">Streptomyces tirandamycinicus</name>
    <dbReference type="NCBI Taxonomy" id="2174846"/>
    <lineage>
        <taxon>Bacteria</taxon>
        <taxon>Bacillati</taxon>
        <taxon>Actinomycetota</taxon>
        <taxon>Actinomycetes</taxon>
        <taxon>Kitasatosporales</taxon>
        <taxon>Streptomycetaceae</taxon>
        <taxon>Streptomyces</taxon>
    </lineage>
</organism>
<keyword evidence="3" id="KW-1185">Reference proteome</keyword>
<dbReference type="EMBL" id="CP029188">
    <property type="protein sequence ID" value="AWI27406.1"/>
    <property type="molecule type" value="Genomic_DNA"/>
</dbReference>
<keyword evidence="1" id="KW-1133">Transmembrane helix</keyword>
<feature type="transmembrane region" description="Helical" evidence="1">
    <location>
        <begin position="114"/>
        <end position="136"/>
    </location>
</feature>
<accession>A0A2S1SM24</accession>
<feature type="transmembrane region" description="Helical" evidence="1">
    <location>
        <begin position="49"/>
        <end position="69"/>
    </location>
</feature>
<evidence type="ECO:0000256" key="1">
    <source>
        <dbReference type="SAM" id="Phobius"/>
    </source>
</evidence>
<feature type="transmembrane region" description="Helical" evidence="1">
    <location>
        <begin position="7"/>
        <end position="29"/>
    </location>
</feature>
<gene>
    <name evidence="2" type="ORF">DDW44_00425</name>
</gene>